<dbReference type="EnsemblPlants" id="OBART06G01500.1">
    <property type="protein sequence ID" value="OBART06G01500.1"/>
    <property type="gene ID" value="OBART06G01500"/>
</dbReference>
<evidence type="ECO:0000313" key="2">
    <source>
        <dbReference type="Proteomes" id="UP000026960"/>
    </source>
</evidence>
<evidence type="ECO:0000313" key="1">
    <source>
        <dbReference type="EnsemblPlants" id="OBART06G01500.1"/>
    </source>
</evidence>
<protein>
    <submittedName>
        <fullName evidence="1">Uncharacterized protein</fullName>
    </submittedName>
</protein>
<dbReference type="Proteomes" id="UP000026960">
    <property type="component" value="Chromosome 6"/>
</dbReference>
<name>A0A0D3GC80_9ORYZ</name>
<reference evidence="1" key="2">
    <citation type="submission" date="2015-03" db="UniProtKB">
        <authorList>
            <consortium name="EnsemblPlants"/>
        </authorList>
    </citation>
    <scope>IDENTIFICATION</scope>
</reference>
<proteinExistence type="predicted"/>
<sequence>MAAVDLELGERFRCGGDSKGVVVFINLWDLLALKGGRRAHATIGMYYNFSEGTQEQAAAIEASKNQKKKESRQYNKSRIEVKNRSLQEFVMRKTRGESMKGKGKKKEHAKIEMLTQLLYLCLSVSCFSPLLCFSRLDGFFVNEGGWLHEYLYICKSFSLSLSVCVQVFYCPVVVLTERD</sequence>
<organism evidence="1">
    <name type="scientific">Oryza barthii</name>
    <dbReference type="NCBI Taxonomy" id="65489"/>
    <lineage>
        <taxon>Eukaryota</taxon>
        <taxon>Viridiplantae</taxon>
        <taxon>Streptophyta</taxon>
        <taxon>Embryophyta</taxon>
        <taxon>Tracheophyta</taxon>
        <taxon>Spermatophyta</taxon>
        <taxon>Magnoliopsida</taxon>
        <taxon>Liliopsida</taxon>
        <taxon>Poales</taxon>
        <taxon>Poaceae</taxon>
        <taxon>BOP clade</taxon>
        <taxon>Oryzoideae</taxon>
        <taxon>Oryzeae</taxon>
        <taxon>Oryzinae</taxon>
        <taxon>Oryza</taxon>
    </lineage>
</organism>
<dbReference type="Gramene" id="OBART06G01500.1">
    <property type="protein sequence ID" value="OBART06G01500.1"/>
    <property type="gene ID" value="OBART06G01500"/>
</dbReference>
<keyword evidence="2" id="KW-1185">Reference proteome</keyword>
<reference evidence="1" key="1">
    <citation type="journal article" date="2009" name="Rice">
        <title>De Novo Next Generation Sequencing of Plant Genomes.</title>
        <authorList>
            <person name="Rounsley S."/>
            <person name="Marri P.R."/>
            <person name="Yu Y."/>
            <person name="He R."/>
            <person name="Sisneros N."/>
            <person name="Goicoechea J.L."/>
            <person name="Lee S.J."/>
            <person name="Angelova A."/>
            <person name="Kudrna D."/>
            <person name="Luo M."/>
            <person name="Affourtit J."/>
            <person name="Desany B."/>
            <person name="Knight J."/>
            <person name="Niazi F."/>
            <person name="Egholm M."/>
            <person name="Wing R.A."/>
        </authorList>
    </citation>
    <scope>NUCLEOTIDE SEQUENCE [LARGE SCALE GENOMIC DNA]</scope>
    <source>
        <strain evidence="1">cv. IRGC 105608</strain>
    </source>
</reference>
<accession>A0A0D3GC80</accession>
<dbReference type="PaxDb" id="65489-OBART06G01500.1"/>
<dbReference type="AlphaFoldDB" id="A0A0D3GC80"/>
<dbReference type="HOGENOM" id="CLU_1505686_0_0_1"/>